<dbReference type="Proteomes" id="UP000075243">
    <property type="component" value="Chromosome 2"/>
</dbReference>
<dbReference type="InterPro" id="IPR057670">
    <property type="entry name" value="SH3_retrovirus"/>
</dbReference>
<dbReference type="Pfam" id="PF25597">
    <property type="entry name" value="SH3_retrovirus"/>
    <property type="match status" value="1"/>
</dbReference>
<evidence type="ECO:0000259" key="1">
    <source>
        <dbReference type="Pfam" id="PF25597"/>
    </source>
</evidence>
<proteinExistence type="predicted"/>
<keyword evidence="3" id="KW-1185">Reference proteome</keyword>
<name>A0A151TYE5_CAJCA</name>
<dbReference type="CDD" id="cd09272">
    <property type="entry name" value="RNase_HI_RT_Ty1"/>
    <property type="match status" value="1"/>
</dbReference>
<protein>
    <submittedName>
        <fullName evidence="2">Copia protein</fullName>
    </submittedName>
</protein>
<dbReference type="EMBL" id="CM003604">
    <property type="protein sequence ID" value="KYP72066.1"/>
    <property type="molecule type" value="Genomic_DNA"/>
</dbReference>
<dbReference type="OMA" id="QSAYLCY"/>
<evidence type="ECO:0000313" key="2">
    <source>
        <dbReference type="EMBL" id="KYP72066.1"/>
    </source>
</evidence>
<dbReference type="Gramene" id="C.cajan_04532.t">
    <property type="protein sequence ID" value="C.cajan_04532.t.cds1"/>
    <property type="gene ID" value="C.cajan_04532"/>
</dbReference>
<evidence type="ECO:0000313" key="3">
    <source>
        <dbReference type="Proteomes" id="UP000075243"/>
    </source>
</evidence>
<organism evidence="2 3">
    <name type="scientific">Cajanus cajan</name>
    <name type="common">Pigeon pea</name>
    <name type="synonym">Cajanus indicus</name>
    <dbReference type="NCBI Taxonomy" id="3821"/>
    <lineage>
        <taxon>Eukaryota</taxon>
        <taxon>Viridiplantae</taxon>
        <taxon>Streptophyta</taxon>
        <taxon>Embryophyta</taxon>
        <taxon>Tracheophyta</taxon>
        <taxon>Spermatophyta</taxon>
        <taxon>Magnoliopsida</taxon>
        <taxon>eudicotyledons</taxon>
        <taxon>Gunneridae</taxon>
        <taxon>Pentapetalae</taxon>
        <taxon>rosids</taxon>
        <taxon>fabids</taxon>
        <taxon>Fabales</taxon>
        <taxon>Fabaceae</taxon>
        <taxon>Papilionoideae</taxon>
        <taxon>50 kb inversion clade</taxon>
        <taxon>NPAAA clade</taxon>
        <taxon>indigoferoid/millettioid clade</taxon>
        <taxon>Phaseoleae</taxon>
        <taxon>Cajanus</taxon>
    </lineage>
</organism>
<dbReference type="STRING" id="3821.A0A151TYE5"/>
<sequence>MPTTVLNMATPFEKLFHSPPNYSKLRVFGCLCFPWLGPYTTNKLQAKSKPCIFLGYSPTQSAYLCYNLESKNLYTSRHVTFIEDTFPHASLISPPKNPSIPLIPPITNKSISQPFLPTLSNQDPMHHSLSNPIIPVISWQCKKQQTIAKSSTEAEYRTIGSTADELLWFRELFRELRLPFALPPTVYSDNIGATYLCANPVFHSRMKHLAIHYHFVRDLVTNKEIQVHHIPSSHQLADLLTKSLSPTWHSTLMTKIGVLSSTTILRGRIGVIKS</sequence>
<dbReference type="PANTHER" id="PTHR11439:SF455">
    <property type="entry name" value="RLK (RECEPTOR-LIKE PROTEIN KINASE) 8, PUTATIVE-RELATED"/>
    <property type="match status" value="1"/>
</dbReference>
<gene>
    <name evidence="2" type="ORF">KK1_004647</name>
</gene>
<dbReference type="AlphaFoldDB" id="A0A151TYE5"/>
<dbReference type="PANTHER" id="PTHR11439">
    <property type="entry name" value="GAG-POL-RELATED RETROTRANSPOSON"/>
    <property type="match status" value="1"/>
</dbReference>
<reference evidence="2 3" key="1">
    <citation type="journal article" date="2012" name="Nat. Biotechnol.">
        <title>Draft genome sequence of pigeonpea (Cajanus cajan), an orphan legume crop of resource-poor farmers.</title>
        <authorList>
            <person name="Varshney R.K."/>
            <person name="Chen W."/>
            <person name="Li Y."/>
            <person name="Bharti A.K."/>
            <person name="Saxena R.K."/>
            <person name="Schlueter J.A."/>
            <person name="Donoghue M.T."/>
            <person name="Azam S."/>
            <person name="Fan G."/>
            <person name="Whaley A.M."/>
            <person name="Farmer A.D."/>
            <person name="Sheridan J."/>
            <person name="Iwata A."/>
            <person name="Tuteja R."/>
            <person name="Penmetsa R.V."/>
            <person name="Wu W."/>
            <person name="Upadhyaya H.D."/>
            <person name="Yang S.P."/>
            <person name="Shah T."/>
            <person name="Saxena K.B."/>
            <person name="Michael T."/>
            <person name="McCombie W.R."/>
            <person name="Yang B."/>
            <person name="Zhang G."/>
            <person name="Yang H."/>
            <person name="Wang J."/>
            <person name="Spillane C."/>
            <person name="Cook D.R."/>
            <person name="May G.D."/>
            <person name="Xu X."/>
            <person name="Jackson S.A."/>
        </authorList>
    </citation>
    <scope>NUCLEOTIDE SEQUENCE [LARGE SCALE GENOMIC DNA]</scope>
    <source>
        <strain evidence="3">cv. Asha</strain>
    </source>
</reference>
<feature type="domain" description="Retroviral polymerase SH3-like" evidence="1">
    <location>
        <begin position="30"/>
        <end position="89"/>
    </location>
</feature>
<accession>A0A151TYE5</accession>